<gene>
    <name evidence="6" type="ORF">NEJAP_2082</name>
</gene>
<dbReference type="CDD" id="cd08432">
    <property type="entry name" value="PBP2_GcdR_TrpI_HvrB_AmpR_like"/>
    <property type="match status" value="1"/>
</dbReference>
<dbReference type="Proteomes" id="UP000595332">
    <property type="component" value="Chromosome"/>
</dbReference>
<sequence>MLIRRLPPLNSVRIFEAAARNESFVAAAEELSVTASAVSHQIKTLEQFLGLELFRRNKRKVELTPMGEQYLVSIKYALDEIEVATKRLTASPETDIVTISVAPNFLTRWLMPRMQRFQERFPDVELQISASTGLIDFNKSNTDMAIYFGHGDWHDIEVHFLRKVLLVPVCSPALIKSEKPLTKPEDLRKHTLIQVSKRLYEWQEWLQLAGVEYLGFGRGLQLSSSQLATAAAQEGLGVALADSTLTSREIKDGKLIMPFDIMLNTHKSFYLVHKKNRSLTYGMRAFKDWVIEEMHKSSV</sequence>
<dbReference type="PANTHER" id="PTHR30537:SF26">
    <property type="entry name" value="GLYCINE CLEAVAGE SYSTEM TRANSCRIPTIONAL ACTIVATOR"/>
    <property type="match status" value="1"/>
</dbReference>
<dbReference type="NCBIfam" id="NF008352">
    <property type="entry name" value="PRK11139.1"/>
    <property type="match status" value="1"/>
</dbReference>
<dbReference type="PRINTS" id="PR00039">
    <property type="entry name" value="HTHLYSR"/>
</dbReference>
<evidence type="ECO:0000259" key="5">
    <source>
        <dbReference type="PROSITE" id="PS50931"/>
    </source>
</evidence>
<reference evidence="6 7" key="1">
    <citation type="journal article" date="2008" name="Int. J. Syst. Evol. Microbiol.">
        <title>Neptunomonas japonica sp. nov., an Osedax japonicus symbiont-like bacterium isolated from sediment adjacent to sperm whale carcasses off Kagoshima, Japan.</title>
        <authorList>
            <person name="Miyazaki M."/>
            <person name="Nogi Y."/>
            <person name="Fujiwara Y."/>
            <person name="Kawato M."/>
            <person name="Kubokawa K."/>
            <person name="Horikoshi K."/>
        </authorList>
    </citation>
    <scope>NUCLEOTIDE SEQUENCE [LARGE SCALE GENOMIC DNA]</scope>
    <source>
        <strain evidence="6 7">JAMM 1380</strain>
    </source>
</reference>
<dbReference type="PANTHER" id="PTHR30537">
    <property type="entry name" value="HTH-TYPE TRANSCRIPTIONAL REGULATOR"/>
    <property type="match status" value="1"/>
</dbReference>
<dbReference type="FunFam" id="1.10.10.10:FF:000038">
    <property type="entry name" value="Glycine cleavage system transcriptional activator"/>
    <property type="match status" value="1"/>
</dbReference>
<evidence type="ECO:0000313" key="7">
    <source>
        <dbReference type="Proteomes" id="UP000595332"/>
    </source>
</evidence>
<keyword evidence="4" id="KW-0804">Transcription</keyword>
<keyword evidence="3" id="KW-0238">DNA-binding</keyword>
<dbReference type="Pfam" id="PF03466">
    <property type="entry name" value="LysR_substrate"/>
    <property type="match status" value="1"/>
</dbReference>
<feature type="domain" description="HTH lysR-type" evidence="5">
    <location>
        <begin position="7"/>
        <end position="64"/>
    </location>
</feature>
<comment type="similarity">
    <text evidence="1">Belongs to the LysR transcriptional regulatory family.</text>
</comment>
<dbReference type="InterPro" id="IPR005119">
    <property type="entry name" value="LysR_subst-bd"/>
</dbReference>
<dbReference type="InterPro" id="IPR036390">
    <property type="entry name" value="WH_DNA-bd_sf"/>
</dbReference>
<dbReference type="InterPro" id="IPR058163">
    <property type="entry name" value="LysR-type_TF_proteobact-type"/>
</dbReference>
<dbReference type="Gene3D" id="1.10.10.10">
    <property type="entry name" value="Winged helix-like DNA-binding domain superfamily/Winged helix DNA-binding domain"/>
    <property type="match status" value="1"/>
</dbReference>
<dbReference type="RefSeq" id="WP_329610899.1">
    <property type="nucleotide sequence ID" value="NZ_AP014546.1"/>
</dbReference>
<accession>A0A7R6SW35</accession>
<dbReference type="PROSITE" id="PS50931">
    <property type="entry name" value="HTH_LYSR"/>
    <property type="match status" value="1"/>
</dbReference>
<dbReference type="EMBL" id="AP014546">
    <property type="protein sequence ID" value="BBB30031.1"/>
    <property type="molecule type" value="Genomic_DNA"/>
</dbReference>
<evidence type="ECO:0000256" key="2">
    <source>
        <dbReference type="ARBA" id="ARBA00023015"/>
    </source>
</evidence>
<protein>
    <submittedName>
        <fullName evidence="6">LysR family transcriptional regulator, glycine cleavage system transcriptional activator</fullName>
    </submittedName>
</protein>
<dbReference type="GO" id="GO:0006351">
    <property type="term" value="P:DNA-templated transcription"/>
    <property type="evidence" value="ECO:0007669"/>
    <property type="project" value="TreeGrafter"/>
</dbReference>
<evidence type="ECO:0000256" key="3">
    <source>
        <dbReference type="ARBA" id="ARBA00023125"/>
    </source>
</evidence>
<keyword evidence="7" id="KW-1185">Reference proteome</keyword>
<dbReference type="SUPFAM" id="SSF46785">
    <property type="entry name" value="Winged helix' DNA-binding domain"/>
    <property type="match status" value="1"/>
</dbReference>
<name>A0A7R6SW35_9GAMM</name>
<dbReference type="Pfam" id="PF00126">
    <property type="entry name" value="HTH_1"/>
    <property type="match status" value="1"/>
</dbReference>
<dbReference type="GO" id="GO:0003700">
    <property type="term" value="F:DNA-binding transcription factor activity"/>
    <property type="evidence" value="ECO:0007669"/>
    <property type="project" value="InterPro"/>
</dbReference>
<dbReference type="GO" id="GO:0043565">
    <property type="term" value="F:sequence-specific DNA binding"/>
    <property type="evidence" value="ECO:0007669"/>
    <property type="project" value="TreeGrafter"/>
</dbReference>
<dbReference type="KEGG" id="njp:NEJAP_2082"/>
<dbReference type="AlphaFoldDB" id="A0A7R6SW35"/>
<keyword evidence="2" id="KW-0805">Transcription regulation</keyword>
<organism evidence="6 7">
    <name type="scientific">Neptunomonas japonica JAMM 1380</name>
    <dbReference type="NCBI Taxonomy" id="1441457"/>
    <lineage>
        <taxon>Bacteria</taxon>
        <taxon>Pseudomonadati</taxon>
        <taxon>Pseudomonadota</taxon>
        <taxon>Gammaproteobacteria</taxon>
        <taxon>Oceanospirillales</taxon>
        <taxon>Oceanospirillaceae</taxon>
        <taxon>Neptunomonas</taxon>
    </lineage>
</organism>
<evidence type="ECO:0000256" key="1">
    <source>
        <dbReference type="ARBA" id="ARBA00009437"/>
    </source>
</evidence>
<dbReference type="FunFam" id="3.40.190.10:FF:000017">
    <property type="entry name" value="Glycine cleavage system transcriptional activator"/>
    <property type="match status" value="1"/>
</dbReference>
<evidence type="ECO:0000313" key="6">
    <source>
        <dbReference type="EMBL" id="BBB30031.1"/>
    </source>
</evidence>
<dbReference type="Gene3D" id="3.40.190.10">
    <property type="entry name" value="Periplasmic binding protein-like II"/>
    <property type="match status" value="2"/>
</dbReference>
<evidence type="ECO:0000256" key="4">
    <source>
        <dbReference type="ARBA" id="ARBA00023163"/>
    </source>
</evidence>
<dbReference type="InterPro" id="IPR036388">
    <property type="entry name" value="WH-like_DNA-bd_sf"/>
</dbReference>
<proteinExistence type="inferred from homology"/>
<dbReference type="SUPFAM" id="SSF53850">
    <property type="entry name" value="Periplasmic binding protein-like II"/>
    <property type="match status" value="1"/>
</dbReference>
<dbReference type="InterPro" id="IPR000847">
    <property type="entry name" value="LysR_HTH_N"/>
</dbReference>